<evidence type="ECO:0000313" key="2">
    <source>
        <dbReference type="Proteomes" id="UP000784294"/>
    </source>
</evidence>
<dbReference type="Proteomes" id="UP000784294">
    <property type="component" value="Unassembled WGS sequence"/>
</dbReference>
<organism evidence="1 2">
    <name type="scientific">Protopolystoma xenopodis</name>
    <dbReference type="NCBI Taxonomy" id="117903"/>
    <lineage>
        <taxon>Eukaryota</taxon>
        <taxon>Metazoa</taxon>
        <taxon>Spiralia</taxon>
        <taxon>Lophotrochozoa</taxon>
        <taxon>Platyhelminthes</taxon>
        <taxon>Monogenea</taxon>
        <taxon>Polyopisthocotylea</taxon>
        <taxon>Polystomatidea</taxon>
        <taxon>Polystomatidae</taxon>
        <taxon>Protopolystoma</taxon>
    </lineage>
</organism>
<dbReference type="GO" id="GO:0000719">
    <property type="term" value="P:photoreactive repair"/>
    <property type="evidence" value="ECO:0007669"/>
    <property type="project" value="TreeGrafter"/>
</dbReference>
<proteinExistence type="predicted"/>
<dbReference type="PANTHER" id="PTHR10211">
    <property type="entry name" value="DEOXYRIBODIPYRIMIDINE PHOTOLYASE"/>
    <property type="match status" value="1"/>
</dbReference>
<reference evidence="1" key="1">
    <citation type="submission" date="2018-11" db="EMBL/GenBank/DDBJ databases">
        <authorList>
            <consortium name="Pathogen Informatics"/>
        </authorList>
    </citation>
    <scope>NUCLEOTIDE SEQUENCE</scope>
</reference>
<evidence type="ECO:0000313" key="1">
    <source>
        <dbReference type="EMBL" id="VEL28982.1"/>
    </source>
</evidence>
<comment type="caution">
    <text evidence="1">The sequence shown here is derived from an EMBL/GenBank/DDBJ whole genome shotgun (WGS) entry which is preliminary data.</text>
</comment>
<dbReference type="PANTHER" id="PTHR10211:SF0">
    <property type="entry name" value="DEOXYRIBODIPYRIMIDINE PHOTO-LYASE"/>
    <property type="match status" value="1"/>
</dbReference>
<dbReference type="EMBL" id="CAAALY010099316">
    <property type="protein sequence ID" value="VEL28982.1"/>
    <property type="molecule type" value="Genomic_DNA"/>
</dbReference>
<name>A0A448X5Y9_9PLAT</name>
<protein>
    <submittedName>
        <fullName evidence="1">Uncharacterized protein</fullName>
    </submittedName>
</protein>
<gene>
    <name evidence="1" type="ORF">PXEA_LOCUS22422</name>
</gene>
<keyword evidence="2" id="KW-1185">Reference proteome</keyword>
<dbReference type="InterPro" id="IPR036134">
    <property type="entry name" value="Crypto/Photolyase_FAD-like_sf"/>
</dbReference>
<dbReference type="GO" id="GO:0003904">
    <property type="term" value="F:deoxyribodipyrimidine photo-lyase activity"/>
    <property type="evidence" value="ECO:0007669"/>
    <property type="project" value="TreeGrafter"/>
</dbReference>
<dbReference type="AlphaFoldDB" id="A0A448X5Y9"/>
<accession>A0A448X5Y9</accession>
<sequence length="143" mass="16065">MLVSSCISGYTIGPARLGAHSWAKETLRLHAKDVRNPAYSSKQIEFAQTGDHLWNSAQLQMVREGKMHGFLRMYWAKKILEWTAEGPEEALALAIRLNDKYSLDGRDPNGYTATNKVLLLQDACGQYAEFTTKDGPNVQYTAR</sequence>
<dbReference type="OrthoDB" id="496749at2759"/>
<feature type="non-terminal residue" evidence="1">
    <location>
        <position position="143"/>
    </location>
</feature>
<dbReference type="InterPro" id="IPR052219">
    <property type="entry name" value="Photolyase_Class-2"/>
</dbReference>
<dbReference type="SUPFAM" id="SSF48173">
    <property type="entry name" value="Cryptochrome/photolyase FAD-binding domain"/>
    <property type="match status" value="1"/>
</dbReference>
<dbReference type="Gene3D" id="1.10.579.10">
    <property type="entry name" value="DNA Cyclobutane Dipyrimidine Photolyase, subunit A, domain 3"/>
    <property type="match status" value="1"/>
</dbReference>